<evidence type="ECO:0000256" key="1">
    <source>
        <dbReference type="ARBA" id="ARBA00023015"/>
    </source>
</evidence>
<accession>A0A517DVI8</accession>
<keyword evidence="1" id="KW-0805">Transcription regulation</keyword>
<sequence>MKIKYEFLTGESVEIEVSETIGKALTGIDKEAKNSDRRETRRHHSIDALGELGVQLAATSEELTDTIEMRETREALRQALGKLLPQQRKLVQKIYFDGKSISEIAHEEGVAPQSVHERLNRIYKRLRKILITIVE</sequence>
<keyword evidence="2" id="KW-0731">Sigma factor</keyword>
<keyword evidence="4" id="KW-0804">Transcription</keyword>
<gene>
    <name evidence="6" type="ORF">SPTER_27590</name>
</gene>
<dbReference type="InterPro" id="IPR036388">
    <property type="entry name" value="WH-like_DNA-bd_sf"/>
</dbReference>
<dbReference type="KEGG" id="sted:SPTER_27590"/>
<dbReference type="InterPro" id="IPR013324">
    <property type="entry name" value="RNA_pol_sigma_r3/r4-like"/>
</dbReference>
<dbReference type="AlphaFoldDB" id="A0A517DVI8"/>
<dbReference type="EMBL" id="CP036259">
    <property type="protein sequence ID" value="QDR81380.1"/>
    <property type="molecule type" value="Genomic_DNA"/>
</dbReference>
<evidence type="ECO:0000256" key="2">
    <source>
        <dbReference type="ARBA" id="ARBA00023082"/>
    </source>
</evidence>
<dbReference type="Proteomes" id="UP000320776">
    <property type="component" value="Chromosome"/>
</dbReference>
<name>A0A517DVI8_9FIRM</name>
<dbReference type="GO" id="GO:0016987">
    <property type="term" value="F:sigma factor activity"/>
    <property type="evidence" value="ECO:0007669"/>
    <property type="project" value="UniProtKB-KW"/>
</dbReference>
<protein>
    <submittedName>
        <fullName evidence="6">Sigma70-ECF: RNA polymerase sigma factor, sigma-70 family</fullName>
    </submittedName>
</protein>
<feature type="domain" description="RNA polymerase sigma factor 70 region 4 type 2" evidence="5">
    <location>
        <begin position="73"/>
        <end position="126"/>
    </location>
</feature>
<dbReference type="OrthoDB" id="9816227at2"/>
<proteinExistence type="predicted"/>
<dbReference type="GO" id="GO:0006352">
    <property type="term" value="P:DNA-templated transcription initiation"/>
    <property type="evidence" value="ECO:0007669"/>
    <property type="project" value="InterPro"/>
</dbReference>
<dbReference type="PANTHER" id="PTHR30385:SF4">
    <property type="entry name" value="RNA POLYMERASE SIGMA-E FACTOR"/>
    <property type="match status" value="1"/>
</dbReference>
<dbReference type="SUPFAM" id="SSF88659">
    <property type="entry name" value="Sigma3 and sigma4 domains of RNA polymerase sigma factors"/>
    <property type="match status" value="1"/>
</dbReference>
<evidence type="ECO:0000259" key="5">
    <source>
        <dbReference type="Pfam" id="PF08281"/>
    </source>
</evidence>
<dbReference type="Gene3D" id="1.10.10.10">
    <property type="entry name" value="Winged helix-like DNA-binding domain superfamily/Winged helix DNA-binding domain"/>
    <property type="match status" value="1"/>
</dbReference>
<reference evidence="6 7" key="1">
    <citation type="submission" date="2019-02" db="EMBL/GenBank/DDBJ databases">
        <title>Closed genome of Sporomusa termitida DSM 4440.</title>
        <authorList>
            <person name="Poehlein A."/>
            <person name="Daniel R."/>
        </authorList>
    </citation>
    <scope>NUCLEOTIDE SEQUENCE [LARGE SCALE GENOMIC DNA]</scope>
    <source>
        <strain evidence="6 7">DSM 4440</strain>
    </source>
</reference>
<dbReference type="RefSeq" id="WP_144350873.1">
    <property type="nucleotide sequence ID" value="NZ_CP036259.1"/>
</dbReference>
<dbReference type="PANTHER" id="PTHR30385">
    <property type="entry name" value="SIGMA FACTOR F FLAGELLAR"/>
    <property type="match status" value="1"/>
</dbReference>
<evidence type="ECO:0000256" key="3">
    <source>
        <dbReference type="ARBA" id="ARBA00023125"/>
    </source>
</evidence>
<dbReference type="GO" id="GO:0003677">
    <property type="term" value="F:DNA binding"/>
    <property type="evidence" value="ECO:0007669"/>
    <property type="project" value="UniProtKB-KW"/>
</dbReference>
<evidence type="ECO:0000256" key="4">
    <source>
        <dbReference type="ARBA" id="ARBA00023163"/>
    </source>
</evidence>
<evidence type="ECO:0000313" key="7">
    <source>
        <dbReference type="Proteomes" id="UP000320776"/>
    </source>
</evidence>
<dbReference type="InterPro" id="IPR013249">
    <property type="entry name" value="RNA_pol_sigma70_r4_t2"/>
</dbReference>
<keyword evidence="3" id="KW-0238">DNA-binding</keyword>
<organism evidence="6 7">
    <name type="scientific">Sporomusa termitida</name>
    <dbReference type="NCBI Taxonomy" id="2377"/>
    <lineage>
        <taxon>Bacteria</taxon>
        <taxon>Bacillati</taxon>
        <taxon>Bacillota</taxon>
        <taxon>Negativicutes</taxon>
        <taxon>Selenomonadales</taxon>
        <taxon>Sporomusaceae</taxon>
        <taxon>Sporomusa</taxon>
    </lineage>
</organism>
<keyword evidence="7" id="KW-1185">Reference proteome</keyword>
<evidence type="ECO:0000313" key="6">
    <source>
        <dbReference type="EMBL" id="QDR81380.1"/>
    </source>
</evidence>
<dbReference type="Pfam" id="PF08281">
    <property type="entry name" value="Sigma70_r4_2"/>
    <property type="match status" value="1"/>
</dbReference>
<dbReference type="InterPro" id="IPR014284">
    <property type="entry name" value="RNA_pol_sigma-70_dom"/>
</dbReference>
<dbReference type="NCBIfam" id="TIGR02937">
    <property type="entry name" value="sigma70-ECF"/>
    <property type="match status" value="1"/>
</dbReference>